<reference evidence="3" key="1">
    <citation type="submission" date="2017-02" db="EMBL/GenBank/DDBJ databases">
        <authorList>
            <person name="Daims H."/>
        </authorList>
    </citation>
    <scope>NUCLEOTIDE SEQUENCE [LARGE SCALE GENOMIC DNA]</scope>
</reference>
<dbReference type="Proteomes" id="UP000195667">
    <property type="component" value="Unassembled WGS sequence"/>
</dbReference>
<evidence type="ECO:0000313" key="3">
    <source>
        <dbReference type="Proteomes" id="UP000195667"/>
    </source>
</evidence>
<feature type="transmembrane region" description="Helical" evidence="1">
    <location>
        <begin position="88"/>
        <end position="108"/>
    </location>
</feature>
<feature type="transmembrane region" description="Helical" evidence="1">
    <location>
        <begin position="27"/>
        <end position="48"/>
    </location>
</feature>
<feature type="transmembrane region" description="Helical" evidence="1">
    <location>
        <begin position="54"/>
        <end position="76"/>
    </location>
</feature>
<dbReference type="AlphaFoldDB" id="A0A1R4HD05"/>
<gene>
    <name evidence="2" type="primary">yhaH</name>
    <name evidence="2" type="ORF">CRENPOLYSF1_50137</name>
</gene>
<protein>
    <recommendedName>
        <fullName evidence="4">Inner membrane protein YhaI</fullName>
    </recommendedName>
</protein>
<sequence length="132" mass="15399">MKESIDWFMIALKKYAVFEGRARKKEYWYFILIYLLTLIPLSIIDFFTGTMNEALGLGFISATYMLLMLCPTLAVTCRRLHDMGKNGWWQLLNLVPLIGFFTILFFTVQDSQPADNEYGEGYIRHNAIPRIN</sequence>
<evidence type="ECO:0008006" key="4">
    <source>
        <dbReference type="Google" id="ProtNLM"/>
    </source>
</evidence>
<evidence type="ECO:0000256" key="1">
    <source>
        <dbReference type="SAM" id="Phobius"/>
    </source>
</evidence>
<dbReference type="GO" id="GO:0005886">
    <property type="term" value="C:plasma membrane"/>
    <property type="evidence" value="ECO:0007669"/>
    <property type="project" value="TreeGrafter"/>
</dbReference>
<keyword evidence="1" id="KW-1133">Transmembrane helix</keyword>
<accession>A0A1R4HD05</accession>
<dbReference type="RefSeq" id="WP_217884106.1">
    <property type="nucleotide sequence ID" value="NZ_FUKI01000126.1"/>
</dbReference>
<dbReference type="Pfam" id="PF05656">
    <property type="entry name" value="DUF805"/>
    <property type="match status" value="1"/>
</dbReference>
<proteinExistence type="predicted"/>
<dbReference type="InterPro" id="IPR008523">
    <property type="entry name" value="DUF805"/>
</dbReference>
<dbReference type="EMBL" id="FUKI01000126">
    <property type="protein sequence ID" value="SJM94128.1"/>
    <property type="molecule type" value="Genomic_DNA"/>
</dbReference>
<name>A0A1R4HD05_9GAMM</name>
<keyword evidence="1" id="KW-0472">Membrane</keyword>
<dbReference type="PANTHER" id="PTHR34980">
    <property type="entry name" value="INNER MEMBRANE PROTEIN-RELATED-RELATED"/>
    <property type="match status" value="1"/>
</dbReference>
<keyword evidence="3" id="KW-1185">Reference proteome</keyword>
<keyword evidence="1" id="KW-0812">Transmembrane</keyword>
<dbReference type="PANTHER" id="PTHR34980:SF2">
    <property type="entry name" value="INNER MEMBRANE PROTEIN YHAH-RELATED"/>
    <property type="match status" value="1"/>
</dbReference>
<evidence type="ECO:0000313" key="2">
    <source>
        <dbReference type="EMBL" id="SJM94128.1"/>
    </source>
</evidence>
<organism evidence="2 3">
    <name type="scientific">Crenothrix polyspora</name>
    <dbReference type="NCBI Taxonomy" id="360316"/>
    <lineage>
        <taxon>Bacteria</taxon>
        <taxon>Pseudomonadati</taxon>
        <taxon>Pseudomonadota</taxon>
        <taxon>Gammaproteobacteria</taxon>
        <taxon>Methylococcales</taxon>
        <taxon>Crenotrichaceae</taxon>
        <taxon>Crenothrix</taxon>
    </lineage>
</organism>